<dbReference type="Proteomes" id="UP000006853">
    <property type="component" value="Chromosome 1"/>
</dbReference>
<reference key="2">
    <citation type="submission" date="2011-04" db="EMBL/GenBank/DDBJ databases">
        <title>High-quality genome sequence of Pichia pastoris CBS 7435.</title>
        <authorList>
            <person name="Kueberl A."/>
            <person name="Schneider J."/>
            <person name="Thallinger G.G."/>
            <person name="Anderl I."/>
            <person name="Wibberg D."/>
            <person name="Hajek T."/>
            <person name="Jaenicke S."/>
            <person name="Brinkrolf K."/>
            <person name="Goesmann A."/>
            <person name="Szczepanowski R."/>
            <person name="Puehler A."/>
            <person name="Schwab H."/>
            <person name="Glieder A."/>
            <person name="Pichler H."/>
        </authorList>
    </citation>
    <scope>NUCLEOTIDE SEQUENCE</scope>
    <source>
        <strain>CBS 7435</strain>
    </source>
</reference>
<evidence type="ECO:0000313" key="1">
    <source>
        <dbReference type="EMBL" id="CCA36584.1"/>
    </source>
</evidence>
<sequence length="170" mass="19705">MCGVDLEEFFGIDSERNLVRLILGGDIVDNQFSDWLRRNEYYNFKLLLGLTPSDEKHDFVFHRLQTLQVHNCSRVKTRLNAIVLHLCEECDVLETTQLPLEVVLFIVTKIAGQFPFLFQAQPTCGDSNNAFLDLFMDNWPLVIMFKMLFDENIKYAKGPKIKDLRVSEIG</sequence>
<protein>
    <submittedName>
        <fullName evidence="1">Uncharacterized protein</fullName>
    </submittedName>
</protein>
<dbReference type="HOGENOM" id="CLU_1571228_0_0_1"/>
<reference evidence="1 2" key="1">
    <citation type="journal article" date="2011" name="J. Biotechnol.">
        <title>High-quality genome sequence of Pichia pastoris CBS7435.</title>
        <authorList>
            <person name="Kuberl A."/>
            <person name="Schneider J."/>
            <person name="Thallinger G.G."/>
            <person name="Anderl I."/>
            <person name="Wibberg D."/>
            <person name="Hajek T."/>
            <person name="Jaenicke S."/>
            <person name="Brinkrolf K."/>
            <person name="Goesmann A."/>
            <person name="Szczepanowski R."/>
            <person name="Puhler A."/>
            <person name="Schwab H."/>
            <person name="Glieder A."/>
            <person name="Pichler H."/>
        </authorList>
    </citation>
    <scope>NUCLEOTIDE SEQUENCE [LARGE SCALE GENOMIC DNA]</scope>
    <source>
        <strain evidence="2">ATCC 76273 / CBS 7435 / CECT 11047 / NRRL Y-11430 / Wegner 21-1</strain>
    </source>
</reference>
<name>F2QMD7_KOMPC</name>
<gene>
    <name evidence="1" type="ordered locus">PP7435_Chr1-0431</name>
</gene>
<reference evidence="1 2" key="3">
    <citation type="journal article" date="2016" name="FEMS Yeast Res.">
        <title>Curation of the genome annotation of Pichia pastoris (Komagataella phaffii) CBS7435 from gene level to protein function.</title>
        <authorList>
            <person name="Valli M."/>
            <person name="Tatto N.E."/>
            <person name="Peymann A."/>
            <person name="Gruber C."/>
            <person name="Landes N."/>
            <person name="Ekker H."/>
            <person name="Thallinger G.G."/>
            <person name="Mattanovich D."/>
            <person name="Gasser B."/>
            <person name="Graf A.B."/>
        </authorList>
    </citation>
    <scope>GENOME REANNOTATION</scope>
    <source>
        <strain evidence="1 2">ATCC 76273 / CBS 7435 / CECT 11047 / NRRL Y-11430 / Wegner 21-1</strain>
    </source>
</reference>
<accession>F2QMD7</accession>
<proteinExistence type="predicted"/>
<keyword evidence="2" id="KW-1185">Reference proteome</keyword>
<dbReference type="EMBL" id="FR839628">
    <property type="protein sequence ID" value="CCA36584.1"/>
    <property type="molecule type" value="Genomic_DNA"/>
</dbReference>
<dbReference type="AlphaFoldDB" id="F2QMD7"/>
<organism evidence="1 2">
    <name type="scientific">Komagataella phaffii (strain ATCC 76273 / CBS 7435 / CECT 11047 / NRRL Y-11430 / Wegner 21-1)</name>
    <name type="common">Yeast</name>
    <name type="synonym">Pichia pastoris</name>
    <dbReference type="NCBI Taxonomy" id="981350"/>
    <lineage>
        <taxon>Eukaryota</taxon>
        <taxon>Fungi</taxon>
        <taxon>Dikarya</taxon>
        <taxon>Ascomycota</taxon>
        <taxon>Saccharomycotina</taxon>
        <taxon>Pichiomycetes</taxon>
        <taxon>Pichiales</taxon>
        <taxon>Pichiaceae</taxon>
        <taxon>Komagataella</taxon>
    </lineage>
</organism>
<evidence type="ECO:0000313" key="2">
    <source>
        <dbReference type="Proteomes" id="UP000006853"/>
    </source>
</evidence>